<comment type="caution">
    <text evidence="2">The sequence shown here is derived from an EMBL/GenBank/DDBJ whole genome shotgun (WGS) entry which is preliminary data.</text>
</comment>
<dbReference type="CDD" id="cd07438">
    <property type="entry name" value="PHP_HisPPase_AMP"/>
    <property type="match status" value="1"/>
</dbReference>
<evidence type="ECO:0000313" key="2">
    <source>
        <dbReference type="EMBL" id="MFC4554255.1"/>
    </source>
</evidence>
<protein>
    <submittedName>
        <fullName evidence="2">PHP domain-containing protein</fullName>
    </submittedName>
</protein>
<dbReference type="SUPFAM" id="SSF89550">
    <property type="entry name" value="PHP domain-like"/>
    <property type="match status" value="1"/>
</dbReference>
<keyword evidence="3" id="KW-1185">Reference proteome</keyword>
<organism evidence="2 3">
    <name type="scientific">Georgenia faecalis</name>
    <dbReference type="NCBI Taxonomy" id="2483799"/>
    <lineage>
        <taxon>Bacteria</taxon>
        <taxon>Bacillati</taxon>
        <taxon>Actinomycetota</taxon>
        <taxon>Actinomycetes</taxon>
        <taxon>Micrococcales</taxon>
        <taxon>Bogoriellaceae</taxon>
        <taxon>Georgenia</taxon>
    </lineage>
</organism>
<dbReference type="PANTHER" id="PTHR42924">
    <property type="entry name" value="EXONUCLEASE"/>
    <property type="match status" value="1"/>
</dbReference>
<reference evidence="3" key="1">
    <citation type="journal article" date="2019" name="Int. J. Syst. Evol. Microbiol.">
        <title>The Global Catalogue of Microorganisms (GCM) 10K type strain sequencing project: providing services to taxonomists for standard genome sequencing and annotation.</title>
        <authorList>
            <consortium name="The Broad Institute Genomics Platform"/>
            <consortium name="The Broad Institute Genome Sequencing Center for Infectious Disease"/>
            <person name="Wu L."/>
            <person name="Ma J."/>
        </authorList>
    </citation>
    <scope>NUCLEOTIDE SEQUENCE [LARGE SCALE GENOMIC DNA]</scope>
    <source>
        <strain evidence="3">JCM 3369</strain>
    </source>
</reference>
<dbReference type="Proteomes" id="UP001595955">
    <property type="component" value="Unassembled WGS sequence"/>
</dbReference>
<gene>
    <name evidence="2" type="ORF">ACFO3F_03255</name>
</gene>
<dbReference type="InterPro" id="IPR016195">
    <property type="entry name" value="Pol/histidinol_Pase-like"/>
</dbReference>
<feature type="domain" description="Polymerase/histidinol phosphatase N-terminal" evidence="1">
    <location>
        <begin position="3"/>
        <end position="68"/>
    </location>
</feature>
<evidence type="ECO:0000313" key="3">
    <source>
        <dbReference type="Proteomes" id="UP001595955"/>
    </source>
</evidence>
<dbReference type="Gene3D" id="3.20.20.140">
    <property type="entry name" value="Metal-dependent hydrolases"/>
    <property type="match status" value="1"/>
</dbReference>
<dbReference type="Pfam" id="PF02811">
    <property type="entry name" value="PHP"/>
    <property type="match status" value="1"/>
</dbReference>
<accession>A0ABV9D6E0</accession>
<name>A0ABV9D6E0_9MICO</name>
<proteinExistence type="predicted"/>
<sequence length="280" mass="29336">MTVDPHTHSSISDGTQSPTELLRAARAAGVDVLGLTDHDTSAGWAEAEAAVATTGVSLLRGSEISCSASGISVHLLSYLHDPDDPVLAAELARARASRVDRARLMVERVAEDYPLTWADVEAQLEPGATVGRPHIADALVALGHVPDRSAAFASILSAAGPYYVRYYAPDVIAAVRAVRAAGGVPVMAHPFASVRGRVVAVEVIEAMADAGLAGLEVDHRDQSPAERAELRAIARRLGLFTTGSSDYHGAGKPNRLAEHTTTPEVLAAIEEAGRLPVVRP</sequence>
<dbReference type="SMART" id="SM00481">
    <property type="entry name" value="POLIIIAc"/>
    <property type="match status" value="1"/>
</dbReference>
<dbReference type="InterPro" id="IPR003141">
    <property type="entry name" value="Pol/His_phosphatase_N"/>
</dbReference>
<dbReference type="RefSeq" id="WP_122824787.1">
    <property type="nucleotide sequence ID" value="NZ_CP033325.1"/>
</dbReference>
<dbReference type="EMBL" id="JBHSGF010000002">
    <property type="protein sequence ID" value="MFC4554255.1"/>
    <property type="molecule type" value="Genomic_DNA"/>
</dbReference>
<dbReference type="InterPro" id="IPR004013">
    <property type="entry name" value="PHP_dom"/>
</dbReference>
<dbReference type="Gene3D" id="1.10.150.650">
    <property type="match status" value="1"/>
</dbReference>
<dbReference type="InterPro" id="IPR052018">
    <property type="entry name" value="PHP_domain"/>
</dbReference>
<evidence type="ECO:0000259" key="1">
    <source>
        <dbReference type="SMART" id="SM00481"/>
    </source>
</evidence>
<dbReference type="PANTHER" id="PTHR42924:SF3">
    <property type="entry name" value="POLYMERASE_HISTIDINOL PHOSPHATASE N-TERMINAL DOMAIN-CONTAINING PROTEIN"/>
    <property type="match status" value="1"/>
</dbReference>